<evidence type="ECO:0000313" key="1">
    <source>
        <dbReference type="EMBL" id="EFX75955.1"/>
    </source>
</evidence>
<dbReference type="AlphaFoldDB" id="E9GWS7"/>
<protein>
    <submittedName>
        <fullName evidence="1">Uncharacterized protein</fullName>
    </submittedName>
</protein>
<gene>
    <name evidence="1" type="ORF">DAPPUDRAFT_322712</name>
</gene>
<dbReference type="KEGG" id="dpx:DAPPUDRAFT_322712"/>
<accession>E9GWS7</accession>
<keyword evidence="2" id="KW-1185">Reference proteome</keyword>
<sequence>MPTERSYIGSLFDVAVDLWKSTPIQDNQQFIDLCWVIIEEVMGYHTFSEERLLIMTATFVNIASFSNKTSFELAEGVNFPSFLSQLLQLVNSSYGFVSKFFKNEEEITAFNFKAIQNDVDDGNEKQWDVEYSSNFAELVMHFIVVFKTISPMLPIQYTHSLKTFYSEFIRS</sequence>
<organism evidence="1 2">
    <name type="scientific">Daphnia pulex</name>
    <name type="common">Water flea</name>
    <dbReference type="NCBI Taxonomy" id="6669"/>
    <lineage>
        <taxon>Eukaryota</taxon>
        <taxon>Metazoa</taxon>
        <taxon>Ecdysozoa</taxon>
        <taxon>Arthropoda</taxon>
        <taxon>Crustacea</taxon>
        <taxon>Branchiopoda</taxon>
        <taxon>Diplostraca</taxon>
        <taxon>Cladocera</taxon>
        <taxon>Anomopoda</taxon>
        <taxon>Daphniidae</taxon>
        <taxon>Daphnia</taxon>
    </lineage>
</organism>
<proteinExistence type="predicted"/>
<name>E9GWS7_DAPPU</name>
<reference evidence="1 2" key="1">
    <citation type="journal article" date="2011" name="Science">
        <title>The ecoresponsive genome of Daphnia pulex.</title>
        <authorList>
            <person name="Colbourne J.K."/>
            <person name="Pfrender M.E."/>
            <person name="Gilbert D."/>
            <person name="Thomas W.K."/>
            <person name="Tucker A."/>
            <person name="Oakley T.H."/>
            <person name="Tokishita S."/>
            <person name="Aerts A."/>
            <person name="Arnold G.J."/>
            <person name="Basu M.K."/>
            <person name="Bauer D.J."/>
            <person name="Caceres C.E."/>
            <person name="Carmel L."/>
            <person name="Casola C."/>
            <person name="Choi J.H."/>
            <person name="Detter J.C."/>
            <person name="Dong Q."/>
            <person name="Dusheyko S."/>
            <person name="Eads B.D."/>
            <person name="Frohlich T."/>
            <person name="Geiler-Samerotte K.A."/>
            <person name="Gerlach D."/>
            <person name="Hatcher P."/>
            <person name="Jogdeo S."/>
            <person name="Krijgsveld J."/>
            <person name="Kriventseva E.V."/>
            <person name="Kultz D."/>
            <person name="Laforsch C."/>
            <person name="Lindquist E."/>
            <person name="Lopez J."/>
            <person name="Manak J.R."/>
            <person name="Muller J."/>
            <person name="Pangilinan J."/>
            <person name="Patwardhan R.P."/>
            <person name="Pitluck S."/>
            <person name="Pritham E.J."/>
            <person name="Rechtsteiner A."/>
            <person name="Rho M."/>
            <person name="Rogozin I.B."/>
            <person name="Sakarya O."/>
            <person name="Salamov A."/>
            <person name="Schaack S."/>
            <person name="Shapiro H."/>
            <person name="Shiga Y."/>
            <person name="Skalitzky C."/>
            <person name="Smith Z."/>
            <person name="Souvorov A."/>
            <person name="Sung W."/>
            <person name="Tang Z."/>
            <person name="Tsuchiya D."/>
            <person name="Tu H."/>
            <person name="Vos H."/>
            <person name="Wang M."/>
            <person name="Wolf Y.I."/>
            <person name="Yamagata H."/>
            <person name="Yamada T."/>
            <person name="Ye Y."/>
            <person name="Shaw J.R."/>
            <person name="Andrews J."/>
            <person name="Crease T.J."/>
            <person name="Tang H."/>
            <person name="Lucas S.M."/>
            <person name="Robertson H.M."/>
            <person name="Bork P."/>
            <person name="Koonin E.V."/>
            <person name="Zdobnov E.M."/>
            <person name="Grigoriev I.V."/>
            <person name="Lynch M."/>
            <person name="Boore J.L."/>
        </authorList>
    </citation>
    <scope>NUCLEOTIDE SEQUENCE [LARGE SCALE GENOMIC DNA]</scope>
</reference>
<dbReference type="InParanoid" id="E9GWS7"/>
<dbReference type="Proteomes" id="UP000000305">
    <property type="component" value="Unassembled WGS sequence"/>
</dbReference>
<dbReference type="HOGENOM" id="CLU_1564475_0_0_1"/>
<evidence type="ECO:0000313" key="2">
    <source>
        <dbReference type="Proteomes" id="UP000000305"/>
    </source>
</evidence>
<dbReference type="EMBL" id="GL732571">
    <property type="protein sequence ID" value="EFX75955.1"/>
    <property type="molecule type" value="Genomic_DNA"/>
</dbReference>